<proteinExistence type="inferred from homology"/>
<dbReference type="GO" id="GO:0042761">
    <property type="term" value="P:very long-chain fatty acid biosynthetic process"/>
    <property type="evidence" value="ECO:0007669"/>
    <property type="project" value="TreeGrafter"/>
</dbReference>
<dbReference type="Pfam" id="PF02544">
    <property type="entry name" value="Steroid_dh"/>
    <property type="match status" value="1"/>
</dbReference>
<dbReference type="InterPro" id="IPR001104">
    <property type="entry name" value="3-oxo-5_a-steroid_4-DH_C"/>
</dbReference>
<protein>
    <submittedName>
        <fullName evidence="11">3-oxo-5-alpha-steroid 4-dehydrogenase family protein</fullName>
    </submittedName>
</protein>
<evidence type="ECO:0000256" key="2">
    <source>
        <dbReference type="ARBA" id="ARBA00007742"/>
    </source>
</evidence>
<evidence type="ECO:0000256" key="6">
    <source>
        <dbReference type="ARBA" id="ARBA00023002"/>
    </source>
</evidence>
<evidence type="ECO:0000256" key="9">
    <source>
        <dbReference type="SAM" id="Phobius"/>
    </source>
</evidence>
<name>A0A146KE77_9EUKA</name>
<dbReference type="GO" id="GO:0016627">
    <property type="term" value="F:oxidoreductase activity, acting on the CH-CH group of donors"/>
    <property type="evidence" value="ECO:0007669"/>
    <property type="project" value="InterPro"/>
</dbReference>
<comment type="subcellular location">
    <subcellularLocation>
        <location evidence="1">Membrane</location>
        <topology evidence="1">Multi-pass membrane protein</topology>
    </subcellularLocation>
</comment>
<feature type="transmembrane region" description="Helical" evidence="9">
    <location>
        <begin position="159"/>
        <end position="178"/>
    </location>
</feature>
<feature type="domain" description="3-oxo-5-alpha-steroid 4-dehydrogenase C-terminal" evidence="10">
    <location>
        <begin position="141"/>
        <end position="256"/>
    </location>
</feature>
<evidence type="ECO:0000256" key="7">
    <source>
        <dbReference type="ARBA" id="ARBA00023098"/>
    </source>
</evidence>
<accession>A0A146KE77</accession>
<keyword evidence="4 9" id="KW-0812">Transmembrane</keyword>
<evidence type="ECO:0000259" key="10">
    <source>
        <dbReference type="Pfam" id="PF02544"/>
    </source>
</evidence>
<gene>
    <name evidence="11" type="ORF">TPC1_13756</name>
</gene>
<comment type="similarity">
    <text evidence="2">Belongs to the steroid 5-alpha reductase family.</text>
</comment>
<dbReference type="EMBL" id="GDID01002800">
    <property type="protein sequence ID" value="JAP93806.1"/>
    <property type="molecule type" value="Transcribed_RNA"/>
</dbReference>
<dbReference type="GO" id="GO:0016020">
    <property type="term" value="C:membrane"/>
    <property type="evidence" value="ECO:0007669"/>
    <property type="project" value="UniProtKB-SubCell"/>
</dbReference>
<sequence>LSAQLGKKQEQIEVQMSHSVLDLYQIIADKFELQCNKITLKNKRTHQALSAYKSLESQVQHDDTIVVKRCKRTWRITTTKSSNLLEYSGPILIWLWVARNFSVVSLLFVFHFAKRILETLFVHRFSNKPIKRTQSLLNITYYWSFSFLMAKFADFGQRSFVLPAMILAFEFMNFYCHFSLARLRLLQKGFSEPTSWVFQNVQKPNYGFEVASWMTFALLTRSWAAWAFSTVGAFVLGTWAAQKQAFYQEKGLKAKKWRMIKWVW</sequence>
<keyword evidence="8 9" id="KW-0472">Membrane</keyword>
<feature type="transmembrane region" description="Helical" evidence="9">
    <location>
        <begin position="91"/>
        <end position="113"/>
    </location>
</feature>
<evidence type="ECO:0000256" key="5">
    <source>
        <dbReference type="ARBA" id="ARBA00022989"/>
    </source>
</evidence>
<reference evidence="11" key="1">
    <citation type="submission" date="2015-07" db="EMBL/GenBank/DDBJ databases">
        <title>Adaptation to a free-living lifestyle via gene acquisitions in the diplomonad Trepomonas sp. PC1.</title>
        <authorList>
            <person name="Xu F."/>
            <person name="Jerlstrom-Hultqvist J."/>
            <person name="Kolisko M."/>
            <person name="Simpson A.G.B."/>
            <person name="Roger A.J."/>
            <person name="Svard S.G."/>
            <person name="Andersson J.O."/>
        </authorList>
    </citation>
    <scope>NUCLEOTIDE SEQUENCE</scope>
    <source>
        <strain evidence="11">PC1</strain>
    </source>
</reference>
<evidence type="ECO:0000256" key="1">
    <source>
        <dbReference type="ARBA" id="ARBA00004141"/>
    </source>
</evidence>
<dbReference type="InterPro" id="IPR039357">
    <property type="entry name" value="SRD5A/TECR"/>
</dbReference>
<keyword evidence="7" id="KW-0443">Lipid metabolism</keyword>
<evidence type="ECO:0000256" key="4">
    <source>
        <dbReference type="ARBA" id="ARBA00022692"/>
    </source>
</evidence>
<evidence type="ECO:0000313" key="11">
    <source>
        <dbReference type="EMBL" id="JAP93806.1"/>
    </source>
</evidence>
<organism evidence="11">
    <name type="scientific">Trepomonas sp. PC1</name>
    <dbReference type="NCBI Taxonomy" id="1076344"/>
    <lineage>
        <taxon>Eukaryota</taxon>
        <taxon>Metamonada</taxon>
        <taxon>Diplomonadida</taxon>
        <taxon>Hexamitidae</taxon>
        <taxon>Hexamitinae</taxon>
        <taxon>Trepomonas</taxon>
    </lineage>
</organism>
<keyword evidence="5 9" id="KW-1133">Transmembrane helix</keyword>
<dbReference type="PROSITE" id="PS50244">
    <property type="entry name" value="S5A_REDUCTASE"/>
    <property type="match status" value="1"/>
</dbReference>
<feature type="non-terminal residue" evidence="11">
    <location>
        <position position="1"/>
    </location>
</feature>
<evidence type="ECO:0000256" key="3">
    <source>
        <dbReference type="ARBA" id="ARBA00022516"/>
    </source>
</evidence>
<keyword evidence="3" id="KW-0444">Lipid biosynthesis</keyword>
<dbReference type="AlphaFoldDB" id="A0A146KE77"/>
<evidence type="ECO:0000256" key="8">
    <source>
        <dbReference type="ARBA" id="ARBA00023136"/>
    </source>
</evidence>
<keyword evidence="6" id="KW-0560">Oxidoreductase</keyword>
<dbReference type="PANTHER" id="PTHR10556:SF28">
    <property type="entry name" value="VERY-LONG-CHAIN ENOYL-COA REDUCTASE"/>
    <property type="match status" value="1"/>
</dbReference>
<feature type="transmembrane region" description="Helical" evidence="9">
    <location>
        <begin position="223"/>
        <end position="241"/>
    </location>
</feature>
<dbReference type="PANTHER" id="PTHR10556">
    <property type="entry name" value="3-OXO-5-ALPHA-STEROID 4-DEHYDROGENASE"/>
    <property type="match status" value="1"/>
</dbReference>